<dbReference type="VEuPathDB" id="FungiDB:CCM_08950"/>
<name>G3JSQ7_CORMM</name>
<dbReference type="HOGENOM" id="CLU_2922546_0_0_1"/>
<protein>
    <submittedName>
        <fullName evidence="2">Uncharacterized protein</fullName>
    </submittedName>
</protein>
<dbReference type="GeneID" id="18170954"/>
<dbReference type="AlphaFoldDB" id="G3JSQ7"/>
<evidence type="ECO:0000313" key="3">
    <source>
        <dbReference type="Proteomes" id="UP000001610"/>
    </source>
</evidence>
<dbReference type="KEGG" id="cmt:CCM_08950"/>
<dbReference type="EMBL" id="JH126405">
    <property type="protein sequence ID" value="EGX88903.1"/>
    <property type="molecule type" value="Genomic_DNA"/>
</dbReference>
<gene>
    <name evidence="2" type="ORF">CCM_08950</name>
</gene>
<sequence length="61" mass="7037">MYPIPHTKGLFSLSHPVSRQDPKRRQNMKKSKVLRNLAANVVPMHASQQADYLLLAFYMLV</sequence>
<dbReference type="InParanoid" id="G3JSQ7"/>
<dbReference type="RefSeq" id="XP_006674148.1">
    <property type="nucleotide sequence ID" value="XM_006674085.1"/>
</dbReference>
<dbReference type="Proteomes" id="UP000001610">
    <property type="component" value="Unassembled WGS sequence"/>
</dbReference>
<feature type="region of interest" description="Disordered" evidence="1">
    <location>
        <begin position="1"/>
        <end position="29"/>
    </location>
</feature>
<keyword evidence="3" id="KW-1185">Reference proteome</keyword>
<accession>G3JSQ7</accession>
<proteinExistence type="predicted"/>
<evidence type="ECO:0000313" key="2">
    <source>
        <dbReference type="EMBL" id="EGX88903.1"/>
    </source>
</evidence>
<organism evidence="2 3">
    <name type="scientific">Cordyceps militaris (strain CM01)</name>
    <name type="common">Caterpillar fungus</name>
    <dbReference type="NCBI Taxonomy" id="983644"/>
    <lineage>
        <taxon>Eukaryota</taxon>
        <taxon>Fungi</taxon>
        <taxon>Dikarya</taxon>
        <taxon>Ascomycota</taxon>
        <taxon>Pezizomycotina</taxon>
        <taxon>Sordariomycetes</taxon>
        <taxon>Hypocreomycetidae</taxon>
        <taxon>Hypocreales</taxon>
        <taxon>Cordycipitaceae</taxon>
        <taxon>Cordyceps</taxon>
    </lineage>
</organism>
<reference evidence="2 3" key="1">
    <citation type="journal article" date="2011" name="Genome Biol.">
        <title>Genome sequence of the insect pathogenic fungus Cordyceps militaris, a valued traditional Chinese medicine.</title>
        <authorList>
            <person name="Zheng P."/>
            <person name="Xia Y."/>
            <person name="Xiao G."/>
            <person name="Xiong C."/>
            <person name="Hu X."/>
            <person name="Zhang S."/>
            <person name="Zheng H."/>
            <person name="Huang Y."/>
            <person name="Zhou Y."/>
            <person name="Wang S."/>
            <person name="Zhao G.P."/>
            <person name="Liu X."/>
            <person name="St Leger R.J."/>
            <person name="Wang C."/>
        </authorList>
    </citation>
    <scope>NUCLEOTIDE SEQUENCE [LARGE SCALE GENOMIC DNA]</scope>
    <source>
        <strain evidence="2 3">CM01</strain>
    </source>
</reference>
<evidence type="ECO:0000256" key="1">
    <source>
        <dbReference type="SAM" id="MobiDB-lite"/>
    </source>
</evidence>